<dbReference type="EMBL" id="JAQIZT010000008">
    <property type="protein sequence ID" value="KAJ6986776.1"/>
    <property type="molecule type" value="Genomic_DNA"/>
</dbReference>
<protein>
    <submittedName>
        <fullName evidence="1">Uncharacterized protein</fullName>
    </submittedName>
</protein>
<keyword evidence="2" id="KW-1185">Reference proteome</keyword>
<evidence type="ECO:0000313" key="1">
    <source>
        <dbReference type="EMBL" id="KAJ6986776.1"/>
    </source>
</evidence>
<dbReference type="AlphaFoldDB" id="A0AAD6MK11"/>
<sequence length="67" mass="7616">MIKSENTAICHLQAVSNAYDLSQCRNPESGSRLVWSSCEETRCGLFLKPCCFLLVSGSCKDYRFVRY</sequence>
<organism evidence="1 2">
    <name type="scientific">Populus alba x Populus x berolinensis</name>
    <dbReference type="NCBI Taxonomy" id="444605"/>
    <lineage>
        <taxon>Eukaryota</taxon>
        <taxon>Viridiplantae</taxon>
        <taxon>Streptophyta</taxon>
        <taxon>Embryophyta</taxon>
        <taxon>Tracheophyta</taxon>
        <taxon>Spermatophyta</taxon>
        <taxon>Magnoliopsida</taxon>
        <taxon>eudicotyledons</taxon>
        <taxon>Gunneridae</taxon>
        <taxon>Pentapetalae</taxon>
        <taxon>rosids</taxon>
        <taxon>fabids</taxon>
        <taxon>Malpighiales</taxon>
        <taxon>Salicaceae</taxon>
        <taxon>Saliceae</taxon>
        <taxon>Populus</taxon>
    </lineage>
</organism>
<comment type="caution">
    <text evidence="1">The sequence shown here is derived from an EMBL/GenBank/DDBJ whole genome shotgun (WGS) entry which is preliminary data.</text>
</comment>
<evidence type="ECO:0000313" key="2">
    <source>
        <dbReference type="Proteomes" id="UP001164929"/>
    </source>
</evidence>
<accession>A0AAD6MK11</accession>
<reference evidence="1" key="1">
    <citation type="journal article" date="2023" name="Mol. Ecol. Resour.">
        <title>Chromosome-level genome assembly of a triploid poplar Populus alba 'Berolinensis'.</title>
        <authorList>
            <person name="Chen S."/>
            <person name="Yu Y."/>
            <person name="Wang X."/>
            <person name="Wang S."/>
            <person name="Zhang T."/>
            <person name="Zhou Y."/>
            <person name="He R."/>
            <person name="Meng N."/>
            <person name="Wang Y."/>
            <person name="Liu W."/>
            <person name="Liu Z."/>
            <person name="Liu J."/>
            <person name="Guo Q."/>
            <person name="Huang H."/>
            <person name="Sederoff R.R."/>
            <person name="Wang G."/>
            <person name="Qu G."/>
            <person name="Chen S."/>
        </authorList>
    </citation>
    <scope>NUCLEOTIDE SEQUENCE</scope>
    <source>
        <strain evidence="1">SC-2020</strain>
    </source>
</reference>
<dbReference type="Proteomes" id="UP001164929">
    <property type="component" value="Chromosome 8"/>
</dbReference>
<gene>
    <name evidence="1" type="ORF">NC653_020113</name>
</gene>
<proteinExistence type="predicted"/>
<name>A0AAD6MK11_9ROSI</name>